<comment type="caution">
    <text evidence="10">The sequence shown here is derived from an EMBL/GenBank/DDBJ whole genome shotgun (WGS) entry which is preliminary data.</text>
</comment>
<dbReference type="SUPFAM" id="SSF53448">
    <property type="entry name" value="Nucleotide-diphospho-sugar transferases"/>
    <property type="match status" value="1"/>
</dbReference>
<feature type="region of interest" description="Disordered" evidence="8">
    <location>
        <begin position="291"/>
        <end position="330"/>
    </location>
</feature>
<keyword evidence="3 10" id="KW-0328">Glycosyltransferase</keyword>
<gene>
    <name evidence="10" type="ORF">ACFP4F_11985</name>
</gene>
<dbReference type="CDD" id="cd04187">
    <property type="entry name" value="DPM1_like_bac"/>
    <property type="match status" value="1"/>
</dbReference>
<dbReference type="PANTHER" id="PTHR48090:SF1">
    <property type="entry name" value="PROPHAGE BACTOPRENOL GLUCOSYL TRANSFERASE HOMOLOG"/>
    <property type="match status" value="1"/>
</dbReference>
<dbReference type="Pfam" id="PF00535">
    <property type="entry name" value="Glycos_transf_2"/>
    <property type="match status" value="1"/>
</dbReference>
<evidence type="ECO:0000256" key="5">
    <source>
        <dbReference type="ARBA" id="ARBA00022692"/>
    </source>
</evidence>
<evidence type="ECO:0000256" key="3">
    <source>
        <dbReference type="ARBA" id="ARBA00022676"/>
    </source>
</evidence>
<dbReference type="InterPro" id="IPR050256">
    <property type="entry name" value="Glycosyltransferase_2"/>
</dbReference>
<dbReference type="Gene3D" id="3.90.550.10">
    <property type="entry name" value="Spore Coat Polysaccharide Biosynthesis Protein SpsA, Chain A"/>
    <property type="match status" value="1"/>
</dbReference>
<dbReference type="GO" id="GO:0016757">
    <property type="term" value="F:glycosyltransferase activity"/>
    <property type="evidence" value="ECO:0007669"/>
    <property type="project" value="UniProtKB-KW"/>
</dbReference>
<sequence length="330" mass="35995">MPSTPLISVVVPCYDEEAVLERTHRRLTAVLRRLPDCAHEVVYVDDGSRDGTWRTLASVTGGDPAVRLLRLTRNFGHQQAILAGLRAAAGDAVVTMDADLQDPPELIPELVERWRAGWSVVSARRTSRAGESRFKVVTAHVYYRLLAALADQPVALDTGDFRLLDRSVVRLLAELPEGEPYLRGSVCWAGFPETSVAYERLPRPAGRSKYSLRKMADLSRRGLVSCSPAPARAPAVIGLTWLGGAAMTVAVRRHRLPLAAWTFGCEAVLLGLLGEYLRLVHRELRGRPPYVLLERHPPQPGGQPAGPVPAPDGTVRPLAVARGAQDRAAQ</sequence>
<evidence type="ECO:0000259" key="9">
    <source>
        <dbReference type="Pfam" id="PF00535"/>
    </source>
</evidence>
<reference evidence="11" key="1">
    <citation type="journal article" date="2019" name="Int. J. Syst. Evol. Microbiol.">
        <title>The Global Catalogue of Microorganisms (GCM) 10K type strain sequencing project: providing services to taxonomists for standard genome sequencing and annotation.</title>
        <authorList>
            <consortium name="The Broad Institute Genomics Platform"/>
            <consortium name="The Broad Institute Genome Sequencing Center for Infectious Disease"/>
            <person name="Wu L."/>
            <person name="Ma J."/>
        </authorList>
    </citation>
    <scope>NUCLEOTIDE SEQUENCE [LARGE SCALE GENOMIC DNA]</scope>
    <source>
        <strain evidence="11">CGMCC 1.15180</strain>
    </source>
</reference>
<proteinExistence type="inferred from homology"/>
<dbReference type="EMBL" id="JBHSPX010000004">
    <property type="protein sequence ID" value="MFC6063268.1"/>
    <property type="molecule type" value="Genomic_DNA"/>
</dbReference>
<evidence type="ECO:0000256" key="7">
    <source>
        <dbReference type="ARBA" id="ARBA00023136"/>
    </source>
</evidence>
<comment type="subcellular location">
    <subcellularLocation>
        <location evidence="1">Membrane</location>
        <topology evidence="1">Multi-pass membrane protein</topology>
    </subcellularLocation>
</comment>
<evidence type="ECO:0000256" key="6">
    <source>
        <dbReference type="ARBA" id="ARBA00022989"/>
    </source>
</evidence>
<accession>A0ABW1MHQ7</accession>
<name>A0ABW1MHQ7_9ACTN</name>
<evidence type="ECO:0000256" key="8">
    <source>
        <dbReference type="SAM" id="MobiDB-lite"/>
    </source>
</evidence>
<evidence type="ECO:0000256" key="4">
    <source>
        <dbReference type="ARBA" id="ARBA00022679"/>
    </source>
</evidence>
<organism evidence="10 11">
    <name type="scientific">Streptomyces ochraceiscleroticus</name>
    <dbReference type="NCBI Taxonomy" id="47761"/>
    <lineage>
        <taxon>Bacteria</taxon>
        <taxon>Bacillati</taxon>
        <taxon>Actinomycetota</taxon>
        <taxon>Actinomycetes</taxon>
        <taxon>Kitasatosporales</taxon>
        <taxon>Streptomycetaceae</taxon>
        <taxon>Streptomyces</taxon>
    </lineage>
</organism>
<dbReference type="EC" id="2.4.-.-" evidence="10"/>
<comment type="similarity">
    <text evidence="2">Belongs to the glycosyltransferase 2 family.</text>
</comment>
<protein>
    <submittedName>
        <fullName evidence="10">Glycosyltransferase family 2 protein</fullName>
        <ecNumber evidence="10">2.4.-.-</ecNumber>
    </submittedName>
</protein>
<keyword evidence="7" id="KW-0472">Membrane</keyword>
<keyword evidence="5" id="KW-0812">Transmembrane</keyword>
<keyword evidence="11" id="KW-1185">Reference proteome</keyword>
<evidence type="ECO:0000256" key="2">
    <source>
        <dbReference type="ARBA" id="ARBA00006739"/>
    </source>
</evidence>
<dbReference type="InterPro" id="IPR001173">
    <property type="entry name" value="Glyco_trans_2-like"/>
</dbReference>
<feature type="compositionally biased region" description="Pro residues" evidence="8">
    <location>
        <begin position="298"/>
        <end position="310"/>
    </location>
</feature>
<keyword evidence="4 10" id="KW-0808">Transferase</keyword>
<dbReference type="InterPro" id="IPR029044">
    <property type="entry name" value="Nucleotide-diphossugar_trans"/>
</dbReference>
<dbReference type="Proteomes" id="UP001596139">
    <property type="component" value="Unassembled WGS sequence"/>
</dbReference>
<dbReference type="RefSeq" id="WP_051861555.1">
    <property type="nucleotide sequence ID" value="NZ_JBHSPX010000004.1"/>
</dbReference>
<keyword evidence="6" id="KW-1133">Transmembrane helix</keyword>
<feature type="domain" description="Glycosyltransferase 2-like" evidence="9">
    <location>
        <begin position="8"/>
        <end position="169"/>
    </location>
</feature>
<evidence type="ECO:0000313" key="11">
    <source>
        <dbReference type="Proteomes" id="UP001596139"/>
    </source>
</evidence>
<evidence type="ECO:0000313" key="10">
    <source>
        <dbReference type="EMBL" id="MFC6063268.1"/>
    </source>
</evidence>
<evidence type="ECO:0000256" key="1">
    <source>
        <dbReference type="ARBA" id="ARBA00004141"/>
    </source>
</evidence>
<dbReference type="PANTHER" id="PTHR48090">
    <property type="entry name" value="UNDECAPRENYL-PHOSPHATE 4-DEOXY-4-FORMAMIDO-L-ARABINOSE TRANSFERASE-RELATED"/>
    <property type="match status" value="1"/>
</dbReference>